<evidence type="ECO:0000313" key="2">
    <source>
        <dbReference type="EMBL" id="PWN29691.1"/>
    </source>
</evidence>
<dbReference type="AlphaFoldDB" id="A0A316UZF9"/>
<name>A0A316UZF9_9BASI</name>
<dbReference type="EMBL" id="KZ819663">
    <property type="protein sequence ID" value="PWN29691.1"/>
    <property type="molecule type" value="Genomic_DNA"/>
</dbReference>
<dbReference type="OrthoDB" id="10623719at2759"/>
<dbReference type="RefSeq" id="XP_025364303.1">
    <property type="nucleotide sequence ID" value="XM_025505512.1"/>
</dbReference>
<feature type="region of interest" description="Disordered" evidence="1">
    <location>
        <begin position="144"/>
        <end position="176"/>
    </location>
</feature>
<feature type="region of interest" description="Disordered" evidence="1">
    <location>
        <begin position="1"/>
        <end position="27"/>
    </location>
</feature>
<evidence type="ECO:0000256" key="1">
    <source>
        <dbReference type="SAM" id="MobiDB-lite"/>
    </source>
</evidence>
<evidence type="ECO:0008006" key="4">
    <source>
        <dbReference type="Google" id="ProtNLM"/>
    </source>
</evidence>
<sequence length="222" mass="23827">MEAQGEAKPQNGAAVAGPSRQDKAHQAERLAQRLAAGDGRLALLLTQMADALASLIDKSQEATAQSANHDGEEQEPIAMSDYEDLLQDWLASVHDIQLTLRKAIRFLVLAQHPPVLTASHALVAGGGSNAARAGRAAMPAHLADLQQPQQPTSKSDGDKAANGTEGEESEDLSLSSMRVQHRAWKDLLTTLESLKAQQDEREASGQTKWPASLLEELIPVHR</sequence>
<keyword evidence="3" id="KW-1185">Reference proteome</keyword>
<accession>A0A316UZF9</accession>
<reference evidence="2 3" key="1">
    <citation type="journal article" date="2018" name="Mol. Biol. Evol.">
        <title>Broad Genomic Sampling Reveals a Smut Pathogenic Ancestry of the Fungal Clade Ustilaginomycotina.</title>
        <authorList>
            <person name="Kijpornyongpan T."/>
            <person name="Mondo S.J."/>
            <person name="Barry K."/>
            <person name="Sandor L."/>
            <person name="Lee J."/>
            <person name="Lipzen A."/>
            <person name="Pangilinan J."/>
            <person name="LaButti K."/>
            <person name="Hainaut M."/>
            <person name="Henrissat B."/>
            <person name="Grigoriev I.V."/>
            <person name="Spatafora J.W."/>
            <person name="Aime M.C."/>
        </authorList>
    </citation>
    <scope>NUCLEOTIDE SEQUENCE [LARGE SCALE GENOMIC DNA]</scope>
    <source>
        <strain evidence="2 3">MCA 5214</strain>
    </source>
</reference>
<proteinExistence type="predicted"/>
<evidence type="ECO:0000313" key="3">
    <source>
        <dbReference type="Proteomes" id="UP000245884"/>
    </source>
</evidence>
<organism evidence="2 3">
    <name type="scientific">Jaminaea rosea</name>
    <dbReference type="NCBI Taxonomy" id="1569628"/>
    <lineage>
        <taxon>Eukaryota</taxon>
        <taxon>Fungi</taxon>
        <taxon>Dikarya</taxon>
        <taxon>Basidiomycota</taxon>
        <taxon>Ustilaginomycotina</taxon>
        <taxon>Exobasidiomycetes</taxon>
        <taxon>Microstromatales</taxon>
        <taxon>Microstromatales incertae sedis</taxon>
        <taxon>Jaminaea</taxon>
    </lineage>
</organism>
<gene>
    <name evidence="2" type="ORF">BDZ90DRAFT_230545</name>
</gene>
<protein>
    <recommendedName>
        <fullName evidence="4">Mediator complex subunit 11</fullName>
    </recommendedName>
</protein>
<dbReference type="Proteomes" id="UP000245884">
    <property type="component" value="Unassembled WGS sequence"/>
</dbReference>
<dbReference type="GeneID" id="37027335"/>